<dbReference type="GO" id="GO:0042744">
    <property type="term" value="P:hydrogen peroxide catabolic process"/>
    <property type="evidence" value="ECO:0007669"/>
    <property type="project" value="UniProtKB-KW"/>
</dbReference>
<dbReference type="PRINTS" id="PR00458">
    <property type="entry name" value="PEROXIDASE"/>
</dbReference>
<feature type="disulfide bond" evidence="18">
    <location>
        <begin position="221"/>
        <end position="247"/>
    </location>
</feature>
<feature type="disulfide bond" evidence="18">
    <location>
        <begin position="58"/>
        <end position="136"/>
    </location>
</feature>
<comment type="similarity">
    <text evidence="19">Belongs to the peroxidase family. Classical plant (class III) peroxidase subfamily.</text>
</comment>
<evidence type="ECO:0000256" key="3">
    <source>
        <dbReference type="ARBA" id="ARBA00012313"/>
    </source>
</evidence>
<feature type="binding site" evidence="16">
    <location>
        <position position="215"/>
    </location>
    <ligand>
        <name>Ca(2+)</name>
        <dbReference type="ChEBI" id="CHEBI:29108"/>
        <label>2</label>
    </ligand>
</feature>
<comment type="function">
    <text evidence="2">Removal of H(2)O(2), oxidation of toxic reductants, biosynthesis and degradation of lignin, suberization, auxin catabolism, response to environmental stresses such as wounding, pathogen attack and oxidative stress. These functions might be dependent on each isozyme/isoform in each plant tissue.</text>
</comment>
<evidence type="ECO:0000256" key="13">
    <source>
        <dbReference type="ARBA" id="ARBA00023324"/>
    </source>
</evidence>
<feature type="site" description="Transition state stabilizer" evidence="17">
    <location>
        <position position="85"/>
    </location>
</feature>
<feature type="binding site" evidence="16">
    <location>
        <position position="95"/>
    </location>
    <ligand>
        <name>Ca(2+)</name>
        <dbReference type="ChEBI" id="CHEBI:29108"/>
        <label>1</label>
    </ligand>
</feature>
<dbReference type="EC" id="1.11.1.7" evidence="3 19"/>
<dbReference type="GO" id="GO:0140825">
    <property type="term" value="F:lactoperoxidase activity"/>
    <property type="evidence" value="ECO:0007669"/>
    <property type="project" value="UniProtKB-EC"/>
</dbReference>
<dbReference type="InterPro" id="IPR000823">
    <property type="entry name" value="Peroxidase_pln"/>
</dbReference>
<keyword evidence="7 16" id="KW-0479">Metal-binding</keyword>
<accession>A0A8D9MCK9</accession>
<gene>
    <name evidence="21" type="ORF">BRAPAZ1V2_A07P44690.2</name>
</gene>
<evidence type="ECO:0000256" key="10">
    <source>
        <dbReference type="ARBA" id="ARBA00023002"/>
    </source>
</evidence>
<evidence type="ECO:0000256" key="16">
    <source>
        <dbReference type="PIRSR" id="PIRSR600823-3"/>
    </source>
</evidence>
<evidence type="ECO:0000256" key="19">
    <source>
        <dbReference type="RuleBase" id="RU362060"/>
    </source>
</evidence>
<reference evidence="21 22" key="1">
    <citation type="submission" date="2021-07" db="EMBL/GenBank/DDBJ databases">
        <authorList>
            <consortium name="Genoscope - CEA"/>
            <person name="William W."/>
        </authorList>
    </citation>
    <scope>NUCLEOTIDE SEQUENCE [LARGE SCALE GENOMIC DNA]</scope>
</reference>
<feature type="binding site" evidence="16">
    <location>
        <position position="99"/>
    </location>
    <ligand>
        <name>Ca(2+)</name>
        <dbReference type="ChEBI" id="CHEBI:29108"/>
        <label>1</label>
    </ligand>
</feature>
<dbReference type="InterPro" id="IPR010255">
    <property type="entry name" value="Haem_peroxidase_sf"/>
</dbReference>
<feature type="binding site" evidence="16">
    <location>
        <position position="268"/>
    </location>
    <ligand>
        <name>Ca(2+)</name>
        <dbReference type="ChEBI" id="CHEBI:29108"/>
        <label>2</label>
    </ligand>
</feature>
<dbReference type="PROSITE" id="PS00436">
    <property type="entry name" value="PEROXIDASE_2"/>
    <property type="match status" value="1"/>
</dbReference>
<evidence type="ECO:0000313" key="21">
    <source>
        <dbReference type="EMBL" id="CAG7904825.1"/>
    </source>
</evidence>
<name>A0A8D9MCK9_BRACM</name>
<keyword evidence="13 19" id="KW-0376">Hydrogen peroxide</keyword>
<evidence type="ECO:0000256" key="4">
    <source>
        <dbReference type="ARBA" id="ARBA00022525"/>
    </source>
</evidence>
<keyword evidence="5 19" id="KW-0575">Peroxidase</keyword>
<comment type="cofactor">
    <cofactor evidence="16 19">
        <name>Ca(2+)</name>
        <dbReference type="ChEBI" id="CHEBI:29108"/>
    </cofactor>
    <text evidence="16 19">Binds 2 calcium ions per subunit.</text>
</comment>
<sequence length="355" mass="38642">MINIKQKMSRGVRESISKHSFSSRMIIIGIFLVLFSAHDLFSFSEAQQLQFGFYSETCPSAESIVGDVVKQAVTKDPGNAAVLLRLHFHDCFVEGCDGSILIKHEVNDDERFAPGNAGVGGFDVIDNAKSELERLCPGVVSCADIVALAARNAVVVAKGPFYEVPTGRRDGLTSDKSNAANLPDVEDSISILKSKFREKGLSDKDLVLLSAGAHTIGTTACFFIMSRLDAQDSTISPQFFQVLRSKCPKGGDVNVRIPLDWESQFVFDEQIFRNIRDGKGVIKSDSVLYQDNDMKNIIESYLASNESSEANFAADFAEAMVKIAADFAEAMVKMGAIGVKTGVKGEVRRICNATN</sequence>
<feature type="disulfide bond" evidence="18">
    <location>
        <begin position="91"/>
        <end position="96"/>
    </location>
</feature>
<keyword evidence="11 16" id="KW-0408">Iron</keyword>
<keyword evidence="12 18" id="KW-1015">Disulfide bond</keyword>
<dbReference type="SUPFAM" id="SSF48113">
    <property type="entry name" value="Heme-dependent peroxidases"/>
    <property type="match status" value="1"/>
</dbReference>
<feature type="active site" description="Proton acceptor" evidence="14">
    <location>
        <position position="89"/>
    </location>
</feature>
<evidence type="ECO:0000256" key="6">
    <source>
        <dbReference type="ARBA" id="ARBA00022617"/>
    </source>
</evidence>
<keyword evidence="4 19" id="KW-0964">Secreted</keyword>
<dbReference type="PROSITE" id="PS50873">
    <property type="entry name" value="PEROXIDASE_4"/>
    <property type="match status" value="1"/>
</dbReference>
<feature type="binding site" evidence="16">
    <location>
        <position position="260"/>
    </location>
    <ligand>
        <name>Ca(2+)</name>
        <dbReference type="ChEBI" id="CHEBI:29108"/>
        <label>2</label>
    </ligand>
</feature>
<evidence type="ECO:0000256" key="12">
    <source>
        <dbReference type="ARBA" id="ARBA00023157"/>
    </source>
</evidence>
<feature type="binding site" evidence="16">
    <location>
        <position position="90"/>
    </location>
    <ligand>
        <name>Ca(2+)</name>
        <dbReference type="ChEBI" id="CHEBI:29108"/>
        <label>1</label>
    </ligand>
</feature>
<protein>
    <recommendedName>
        <fullName evidence="3 19">Peroxidase</fullName>
        <ecNumber evidence="3 19">1.11.1.7</ecNumber>
    </recommendedName>
</protein>
<comment type="cofactor">
    <cofactor evidence="16 19">
        <name>heme b</name>
        <dbReference type="ChEBI" id="CHEBI:60344"/>
    </cofactor>
    <text evidence="16 19">Binds 1 heme b (iron(II)-protoporphyrin IX) group per subunit.</text>
</comment>
<dbReference type="AlphaFoldDB" id="A0A8D9MCK9"/>
<dbReference type="GO" id="GO:0006979">
    <property type="term" value="P:response to oxidative stress"/>
    <property type="evidence" value="ECO:0007669"/>
    <property type="project" value="UniProtKB-UniRule"/>
</dbReference>
<evidence type="ECO:0000256" key="18">
    <source>
        <dbReference type="PIRSR" id="PIRSR600823-5"/>
    </source>
</evidence>
<evidence type="ECO:0000256" key="9">
    <source>
        <dbReference type="ARBA" id="ARBA00022837"/>
    </source>
</evidence>
<feature type="binding site" description="axial binding residue" evidence="16">
    <location>
        <position position="214"/>
    </location>
    <ligand>
        <name>heme b</name>
        <dbReference type="ChEBI" id="CHEBI:60344"/>
    </ligand>
    <ligandPart>
        <name>Fe</name>
        <dbReference type="ChEBI" id="CHEBI:18248"/>
    </ligandPart>
</feature>
<keyword evidence="6 19" id="KW-0349">Heme</keyword>
<comment type="subcellular location">
    <subcellularLocation>
        <location evidence="19">Secreted</location>
    </subcellularLocation>
</comment>
<dbReference type="FunFam" id="1.10.420.10:FF:000010">
    <property type="entry name" value="Peroxidase"/>
    <property type="match status" value="1"/>
</dbReference>
<dbReference type="Proteomes" id="UP000694005">
    <property type="component" value="Chromosome A07"/>
</dbReference>
<dbReference type="GO" id="GO:0020037">
    <property type="term" value="F:heme binding"/>
    <property type="evidence" value="ECO:0007669"/>
    <property type="project" value="UniProtKB-UniRule"/>
</dbReference>
<evidence type="ECO:0000256" key="8">
    <source>
        <dbReference type="ARBA" id="ARBA00022729"/>
    </source>
</evidence>
<evidence type="ECO:0000256" key="7">
    <source>
        <dbReference type="ARBA" id="ARBA00022723"/>
    </source>
</evidence>
<dbReference type="InterPro" id="IPR019794">
    <property type="entry name" value="Peroxidases_AS"/>
</dbReference>
<dbReference type="InterPro" id="IPR033905">
    <property type="entry name" value="Secretory_peroxidase"/>
</dbReference>
<dbReference type="CDD" id="cd00693">
    <property type="entry name" value="secretory_peroxidase"/>
    <property type="match status" value="1"/>
</dbReference>
<dbReference type="InterPro" id="IPR002016">
    <property type="entry name" value="Haem_peroxidase"/>
</dbReference>
<evidence type="ECO:0000256" key="1">
    <source>
        <dbReference type="ARBA" id="ARBA00000189"/>
    </source>
</evidence>
<evidence type="ECO:0000256" key="5">
    <source>
        <dbReference type="ARBA" id="ARBA00022559"/>
    </source>
</evidence>
<evidence type="ECO:0000259" key="20">
    <source>
        <dbReference type="PROSITE" id="PS50873"/>
    </source>
</evidence>
<evidence type="ECO:0000313" key="22">
    <source>
        <dbReference type="Proteomes" id="UP000694005"/>
    </source>
</evidence>
<feature type="binding site" evidence="16">
    <location>
        <position position="93"/>
    </location>
    <ligand>
        <name>Ca(2+)</name>
        <dbReference type="ChEBI" id="CHEBI:29108"/>
        <label>1</label>
    </ligand>
</feature>
<organism evidence="21 22">
    <name type="scientific">Brassica campestris</name>
    <name type="common">Field mustard</name>
    <dbReference type="NCBI Taxonomy" id="3711"/>
    <lineage>
        <taxon>Eukaryota</taxon>
        <taxon>Viridiplantae</taxon>
        <taxon>Streptophyta</taxon>
        <taxon>Embryophyta</taxon>
        <taxon>Tracheophyta</taxon>
        <taxon>Spermatophyta</taxon>
        <taxon>Magnoliopsida</taxon>
        <taxon>eudicotyledons</taxon>
        <taxon>Gunneridae</taxon>
        <taxon>Pentapetalae</taxon>
        <taxon>rosids</taxon>
        <taxon>malvids</taxon>
        <taxon>Brassicales</taxon>
        <taxon>Brassicaceae</taxon>
        <taxon>Brassiceae</taxon>
        <taxon>Brassica</taxon>
    </lineage>
</organism>
<evidence type="ECO:0000256" key="15">
    <source>
        <dbReference type="PIRSR" id="PIRSR600823-2"/>
    </source>
</evidence>
<evidence type="ECO:0000256" key="17">
    <source>
        <dbReference type="PIRSR" id="PIRSR600823-4"/>
    </source>
</evidence>
<keyword evidence="9 16" id="KW-0106">Calcium</keyword>
<feature type="domain" description="Plant heme peroxidase family profile" evidence="20">
    <location>
        <begin position="48"/>
        <end position="355"/>
    </location>
</feature>
<dbReference type="GO" id="GO:0046872">
    <property type="term" value="F:metal ion binding"/>
    <property type="evidence" value="ECO:0007669"/>
    <property type="project" value="UniProtKB-UniRule"/>
</dbReference>
<dbReference type="FunFam" id="1.10.520.10:FF:000008">
    <property type="entry name" value="Peroxidase"/>
    <property type="match status" value="1"/>
</dbReference>
<comment type="catalytic activity">
    <reaction evidence="1 19">
        <text>2 a phenolic donor + H2O2 = 2 a phenolic radical donor + 2 H2O</text>
        <dbReference type="Rhea" id="RHEA:56136"/>
        <dbReference type="ChEBI" id="CHEBI:15377"/>
        <dbReference type="ChEBI" id="CHEBI:16240"/>
        <dbReference type="ChEBI" id="CHEBI:139520"/>
        <dbReference type="ChEBI" id="CHEBI:139521"/>
        <dbReference type="EC" id="1.11.1.7"/>
    </reaction>
</comment>
<dbReference type="EMBL" id="LS974623">
    <property type="protein sequence ID" value="CAG7904825.1"/>
    <property type="molecule type" value="Genomic_DNA"/>
</dbReference>
<evidence type="ECO:0000256" key="2">
    <source>
        <dbReference type="ARBA" id="ARBA00002322"/>
    </source>
</evidence>
<feature type="binding site" evidence="15">
    <location>
        <position position="183"/>
    </location>
    <ligand>
        <name>substrate</name>
    </ligand>
</feature>
<proteinExistence type="inferred from homology"/>
<dbReference type="GO" id="GO:0005576">
    <property type="term" value="C:extracellular region"/>
    <property type="evidence" value="ECO:0007669"/>
    <property type="project" value="UniProtKB-SubCell"/>
</dbReference>
<keyword evidence="8" id="KW-0732">Signal</keyword>
<keyword evidence="10 19" id="KW-0560">Oxidoreductase</keyword>
<dbReference type="PRINTS" id="PR00461">
    <property type="entry name" value="PLPEROXIDASE"/>
</dbReference>
<dbReference type="Gene3D" id="1.10.420.10">
    <property type="entry name" value="Peroxidase, domain 2"/>
    <property type="match status" value="2"/>
</dbReference>
<feature type="disulfide bond" evidence="18">
    <location>
        <begin position="142"/>
        <end position="351"/>
    </location>
</feature>
<dbReference type="PANTHER" id="PTHR31235">
    <property type="entry name" value="PEROXIDASE 25-RELATED"/>
    <property type="match status" value="1"/>
</dbReference>
<dbReference type="Gene3D" id="1.10.520.10">
    <property type="match status" value="2"/>
</dbReference>
<evidence type="ECO:0000256" key="11">
    <source>
        <dbReference type="ARBA" id="ARBA00023004"/>
    </source>
</evidence>
<evidence type="ECO:0000256" key="14">
    <source>
        <dbReference type="PIRSR" id="PIRSR600823-1"/>
    </source>
</evidence>
<feature type="binding site" evidence="16">
    <location>
        <position position="97"/>
    </location>
    <ligand>
        <name>Ca(2+)</name>
        <dbReference type="ChEBI" id="CHEBI:29108"/>
        <label>1</label>
    </ligand>
</feature>
<dbReference type="Pfam" id="PF00141">
    <property type="entry name" value="peroxidase"/>
    <property type="match status" value="1"/>
</dbReference>
<dbReference type="Gramene" id="A07p44690.2_BraZ1">
    <property type="protein sequence ID" value="A07p44690.2_BraZ1.CDS"/>
    <property type="gene ID" value="A07g44690.2_BraZ1"/>
</dbReference>